<dbReference type="EMBL" id="KB908592">
    <property type="protein sequence ID" value="EOA87491.1"/>
    <property type="molecule type" value="Genomic_DNA"/>
</dbReference>
<dbReference type="GO" id="GO:0051920">
    <property type="term" value="F:peroxiredoxin activity"/>
    <property type="evidence" value="ECO:0007669"/>
    <property type="project" value="InterPro"/>
</dbReference>
<keyword evidence="3" id="KW-1185">Reference proteome</keyword>
<dbReference type="Gene3D" id="1.20.1290.10">
    <property type="entry name" value="AhpD-like"/>
    <property type="match status" value="1"/>
</dbReference>
<dbReference type="GeneID" id="19398759"/>
<organism evidence="2 3">
    <name type="scientific">Exserohilum turcicum (strain 28A)</name>
    <name type="common">Northern leaf blight fungus</name>
    <name type="synonym">Setosphaeria turcica</name>
    <dbReference type="NCBI Taxonomy" id="671987"/>
    <lineage>
        <taxon>Eukaryota</taxon>
        <taxon>Fungi</taxon>
        <taxon>Dikarya</taxon>
        <taxon>Ascomycota</taxon>
        <taxon>Pezizomycotina</taxon>
        <taxon>Dothideomycetes</taxon>
        <taxon>Pleosporomycetidae</taxon>
        <taxon>Pleosporales</taxon>
        <taxon>Pleosporineae</taxon>
        <taxon>Pleosporaceae</taxon>
        <taxon>Exserohilum</taxon>
    </lineage>
</organism>
<dbReference type="InterPro" id="IPR029032">
    <property type="entry name" value="AhpD-like"/>
</dbReference>
<evidence type="ECO:0000313" key="3">
    <source>
        <dbReference type="Proteomes" id="UP000016935"/>
    </source>
</evidence>
<dbReference type="Pfam" id="PF02627">
    <property type="entry name" value="CMD"/>
    <property type="match status" value="1"/>
</dbReference>
<gene>
    <name evidence="2" type="ORF">SETTUDRAFT_163404</name>
</gene>
<dbReference type="RefSeq" id="XP_008025877.1">
    <property type="nucleotide sequence ID" value="XM_008027686.1"/>
</dbReference>
<evidence type="ECO:0000313" key="2">
    <source>
        <dbReference type="EMBL" id="EOA87491.1"/>
    </source>
</evidence>
<reference evidence="2 3" key="1">
    <citation type="journal article" date="2012" name="PLoS Pathog.">
        <title>Diverse lifestyles and strategies of plant pathogenesis encoded in the genomes of eighteen Dothideomycetes fungi.</title>
        <authorList>
            <person name="Ohm R.A."/>
            <person name="Feau N."/>
            <person name="Henrissat B."/>
            <person name="Schoch C.L."/>
            <person name="Horwitz B.A."/>
            <person name="Barry K.W."/>
            <person name="Condon B.J."/>
            <person name="Copeland A.C."/>
            <person name="Dhillon B."/>
            <person name="Glaser F."/>
            <person name="Hesse C.N."/>
            <person name="Kosti I."/>
            <person name="LaButti K."/>
            <person name="Lindquist E.A."/>
            <person name="Lucas S."/>
            <person name="Salamov A.A."/>
            <person name="Bradshaw R.E."/>
            <person name="Ciuffetti L."/>
            <person name="Hamelin R.C."/>
            <person name="Kema G.H.J."/>
            <person name="Lawrence C."/>
            <person name="Scott J.A."/>
            <person name="Spatafora J.W."/>
            <person name="Turgeon B.G."/>
            <person name="de Wit P.J.G.M."/>
            <person name="Zhong S."/>
            <person name="Goodwin S.B."/>
            <person name="Grigoriev I.V."/>
        </authorList>
    </citation>
    <scope>NUCLEOTIDE SEQUENCE [LARGE SCALE GENOMIC DNA]</scope>
    <source>
        <strain evidence="3">28A</strain>
    </source>
</reference>
<dbReference type="eggNOG" id="ENOG502RZ3K">
    <property type="taxonomic scope" value="Eukaryota"/>
</dbReference>
<proteinExistence type="predicted"/>
<dbReference type="HOGENOM" id="CLU_082760_2_0_1"/>
<reference evidence="2 3" key="2">
    <citation type="journal article" date="2013" name="PLoS Genet.">
        <title>Comparative genome structure, secondary metabolite, and effector coding capacity across Cochliobolus pathogens.</title>
        <authorList>
            <person name="Condon B.J."/>
            <person name="Leng Y."/>
            <person name="Wu D."/>
            <person name="Bushley K.E."/>
            <person name="Ohm R.A."/>
            <person name="Otillar R."/>
            <person name="Martin J."/>
            <person name="Schackwitz W."/>
            <person name="Grimwood J."/>
            <person name="MohdZainudin N."/>
            <person name="Xue C."/>
            <person name="Wang R."/>
            <person name="Manning V.A."/>
            <person name="Dhillon B."/>
            <person name="Tu Z.J."/>
            <person name="Steffenson B.J."/>
            <person name="Salamov A."/>
            <person name="Sun H."/>
            <person name="Lowry S."/>
            <person name="LaButti K."/>
            <person name="Han J."/>
            <person name="Copeland A."/>
            <person name="Lindquist E."/>
            <person name="Barry K."/>
            <person name="Schmutz J."/>
            <person name="Baker S.E."/>
            <person name="Ciuffetti L.M."/>
            <person name="Grigoriev I.V."/>
            <person name="Zhong S."/>
            <person name="Turgeon B.G."/>
        </authorList>
    </citation>
    <scope>NUCLEOTIDE SEQUENCE [LARGE SCALE GENOMIC DNA]</scope>
    <source>
        <strain evidence="3">28A</strain>
    </source>
</reference>
<evidence type="ECO:0000259" key="1">
    <source>
        <dbReference type="Pfam" id="PF02627"/>
    </source>
</evidence>
<name>R0IS30_EXST2</name>
<dbReference type="SUPFAM" id="SSF69118">
    <property type="entry name" value="AhpD-like"/>
    <property type="match status" value="1"/>
</dbReference>
<protein>
    <recommendedName>
        <fullName evidence="1">Carboxymuconolactone decarboxylase-like domain-containing protein</fullName>
    </recommendedName>
</protein>
<dbReference type="PANTHER" id="PTHR34846:SF9">
    <property type="entry name" value="4-CARBOXYMUCONOLACTONE DECARBOXYLASE FAMILY PROTEIN (AFU_ORTHOLOGUE AFUA_1G03690)"/>
    <property type="match status" value="1"/>
</dbReference>
<dbReference type="PANTHER" id="PTHR34846">
    <property type="entry name" value="4-CARBOXYMUCONOLACTONE DECARBOXYLASE FAMILY PROTEIN (AFU_ORTHOLOGUE AFUA_6G11590)"/>
    <property type="match status" value="1"/>
</dbReference>
<dbReference type="Proteomes" id="UP000016935">
    <property type="component" value="Unassembled WGS sequence"/>
</dbReference>
<sequence>MRIPYIPEPPNFTSEEDKAVEQRVRERRSEKGLLALDRALLHSTPVADGWNSFLGAIRTKTSLSTSIRETLMCRVAVLNRAWYEWEAHSPILLSAPDVTPEQVQAVLRSPPRAPQTDILGSTLAKLIAYTDAMTLDVQVPDAVFADLKEIFEVQQIVEITATISAYNCVSRFLVALDVGERNAQTGPKEGAQV</sequence>
<dbReference type="InterPro" id="IPR003779">
    <property type="entry name" value="CMD-like"/>
</dbReference>
<feature type="domain" description="Carboxymuconolactone decarboxylase-like" evidence="1">
    <location>
        <begin position="46"/>
        <end position="108"/>
    </location>
</feature>
<dbReference type="AlphaFoldDB" id="R0IS30"/>
<accession>R0IS30</accession>
<dbReference type="OrthoDB" id="2135488at2759"/>
<dbReference type="STRING" id="671987.R0IS30"/>